<dbReference type="SUPFAM" id="SSF53335">
    <property type="entry name" value="S-adenosyl-L-methionine-dependent methyltransferases"/>
    <property type="match status" value="1"/>
</dbReference>
<dbReference type="Pfam" id="PF08241">
    <property type="entry name" value="Methyltransf_11"/>
    <property type="match status" value="1"/>
</dbReference>
<organism evidence="2 3">
    <name type="scientific">Kaistella chaponensis</name>
    <dbReference type="NCBI Taxonomy" id="713588"/>
    <lineage>
        <taxon>Bacteria</taxon>
        <taxon>Pseudomonadati</taxon>
        <taxon>Bacteroidota</taxon>
        <taxon>Flavobacteriia</taxon>
        <taxon>Flavobacteriales</taxon>
        <taxon>Weeksellaceae</taxon>
        <taxon>Chryseobacterium group</taxon>
        <taxon>Kaistella</taxon>
    </lineage>
</organism>
<feature type="domain" description="Methyltransferase type 11" evidence="1">
    <location>
        <begin position="119"/>
        <end position="200"/>
    </location>
</feature>
<dbReference type="EMBL" id="FTOI01000008">
    <property type="protein sequence ID" value="SIS84259.1"/>
    <property type="molecule type" value="Genomic_DNA"/>
</dbReference>
<protein>
    <submittedName>
        <fullName evidence="2">Methyltransferase domain-containing protein</fullName>
    </submittedName>
</protein>
<dbReference type="GO" id="GO:0008757">
    <property type="term" value="F:S-adenosylmethionine-dependent methyltransferase activity"/>
    <property type="evidence" value="ECO:0007669"/>
    <property type="project" value="InterPro"/>
</dbReference>
<keyword evidence="3" id="KW-1185">Reference proteome</keyword>
<reference evidence="3" key="1">
    <citation type="submission" date="2017-01" db="EMBL/GenBank/DDBJ databases">
        <authorList>
            <person name="Varghese N."/>
            <person name="Submissions S."/>
        </authorList>
    </citation>
    <scope>NUCLEOTIDE SEQUENCE [LARGE SCALE GENOMIC DNA]</scope>
    <source>
        <strain evidence="3">DSM 23145</strain>
    </source>
</reference>
<evidence type="ECO:0000313" key="3">
    <source>
        <dbReference type="Proteomes" id="UP000185839"/>
    </source>
</evidence>
<dbReference type="InterPro" id="IPR029063">
    <property type="entry name" value="SAM-dependent_MTases_sf"/>
</dbReference>
<keyword evidence="2" id="KW-0489">Methyltransferase</keyword>
<dbReference type="InterPro" id="IPR013216">
    <property type="entry name" value="Methyltransf_11"/>
</dbReference>
<sequence length="315" mass="37415">MKKKYSNIFDKENTYIPIKNNFYIDFIKSLLSVGITKLNGGLGTNFHLFVIEKYITAIFKKKTTVQKNKLTLKMPLDSFRYFEMHYGYKFLNNINIKNYLDISSPRFFPFYLAEKKNIEKTVMVNPDIKDIELTKETYNLLSIENKIEFKNELMQDTLFSESVFDLTSSISVLEHIPIDYIPSILESIKKVTKNNGYFLVSIPVAKESFEEYIDFNEYGLDNINENGFYFGQRFHDEELMKELFYSVFGEPIQAKYISEKKRDFFFENRFQKINDPNYKYWNEASMFKENFEEVKSIDEMKGIGVAIYLFKIVKN</sequence>
<proteinExistence type="predicted"/>
<keyword evidence="2" id="KW-0808">Transferase</keyword>
<gene>
    <name evidence="2" type="ORF">SAMN05421789_10899</name>
</gene>
<dbReference type="STRING" id="713588.SAMN05421789_10899"/>
<name>A0A1N7ME40_9FLAO</name>
<dbReference type="GO" id="GO:0032259">
    <property type="term" value="P:methylation"/>
    <property type="evidence" value="ECO:0007669"/>
    <property type="project" value="UniProtKB-KW"/>
</dbReference>
<evidence type="ECO:0000259" key="1">
    <source>
        <dbReference type="Pfam" id="PF08241"/>
    </source>
</evidence>
<accession>A0A1N7ME40</accession>
<dbReference type="Proteomes" id="UP000185839">
    <property type="component" value="Unassembled WGS sequence"/>
</dbReference>
<dbReference type="RefSeq" id="WP_076387272.1">
    <property type="nucleotide sequence ID" value="NZ_FTOI01000008.1"/>
</dbReference>
<dbReference type="Gene3D" id="3.40.50.150">
    <property type="entry name" value="Vaccinia Virus protein VP39"/>
    <property type="match status" value="1"/>
</dbReference>
<dbReference type="AlphaFoldDB" id="A0A1N7ME40"/>
<evidence type="ECO:0000313" key="2">
    <source>
        <dbReference type="EMBL" id="SIS84259.1"/>
    </source>
</evidence>